<gene>
    <name evidence="2" type="ORF">DAKH74_052120</name>
</gene>
<dbReference type="PANTHER" id="PTHR12390">
    <property type="entry name" value="UROPORPHYRINOGEN III SYNTHASE"/>
    <property type="match status" value="1"/>
</dbReference>
<dbReference type="Pfam" id="PF02602">
    <property type="entry name" value="HEM4"/>
    <property type="match status" value="1"/>
</dbReference>
<evidence type="ECO:0000313" key="3">
    <source>
        <dbReference type="Proteomes" id="UP001377567"/>
    </source>
</evidence>
<dbReference type="GO" id="GO:0005829">
    <property type="term" value="C:cytosol"/>
    <property type="evidence" value="ECO:0007669"/>
    <property type="project" value="TreeGrafter"/>
</dbReference>
<feature type="domain" description="Tetrapyrrole biosynthesis uroporphyrinogen III synthase" evidence="1">
    <location>
        <begin position="37"/>
        <end position="268"/>
    </location>
</feature>
<dbReference type="AlphaFoldDB" id="A0AAV5S4I3"/>
<evidence type="ECO:0000313" key="2">
    <source>
        <dbReference type="EMBL" id="GMM58595.1"/>
    </source>
</evidence>
<dbReference type="CDD" id="cd06578">
    <property type="entry name" value="HemD"/>
    <property type="match status" value="1"/>
</dbReference>
<dbReference type="GO" id="GO:0006780">
    <property type="term" value="P:uroporphyrinogen III biosynthetic process"/>
    <property type="evidence" value="ECO:0007669"/>
    <property type="project" value="InterPro"/>
</dbReference>
<dbReference type="InterPro" id="IPR036108">
    <property type="entry name" value="4pyrrol_syn_uPrphyn_synt_sf"/>
</dbReference>
<evidence type="ECO:0000259" key="1">
    <source>
        <dbReference type="Pfam" id="PF02602"/>
    </source>
</evidence>
<dbReference type="InterPro" id="IPR039793">
    <property type="entry name" value="UROS/Hem4"/>
</dbReference>
<organism evidence="2 3">
    <name type="scientific">Maudiozyma humilis</name>
    <name type="common">Sour dough yeast</name>
    <name type="synonym">Kazachstania humilis</name>
    <dbReference type="NCBI Taxonomy" id="51915"/>
    <lineage>
        <taxon>Eukaryota</taxon>
        <taxon>Fungi</taxon>
        <taxon>Dikarya</taxon>
        <taxon>Ascomycota</taxon>
        <taxon>Saccharomycotina</taxon>
        <taxon>Saccharomycetes</taxon>
        <taxon>Saccharomycetales</taxon>
        <taxon>Saccharomycetaceae</taxon>
        <taxon>Maudiozyma</taxon>
    </lineage>
</organism>
<dbReference type="InterPro" id="IPR003754">
    <property type="entry name" value="4pyrrol_synth_uPrphyn_synth"/>
</dbReference>
<keyword evidence="3" id="KW-1185">Reference proteome</keyword>
<dbReference type="EMBL" id="BTGD01000025">
    <property type="protein sequence ID" value="GMM58595.1"/>
    <property type="molecule type" value="Genomic_DNA"/>
</dbReference>
<dbReference type="SUPFAM" id="SSF69618">
    <property type="entry name" value="HemD-like"/>
    <property type="match status" value="1"/>
</dbReference>
<dbReference type="Gene3D" id="3.40.50.10090">
    <property type="match status" value="2"/>
</dbReference>
<name>A0AAV5S4I3_MAUHU</name>
<protein>
    <submittedName>
        <fullName evidence="2">Uroporphyrinogen-III synthase</fullName>
    </submittedName>
</protein>
<dbReference type="GO" id="GO:0004852">
    <property type="term" value="F:uroporphyrinogen-III synthase activity"/>
    <property type="evidence" value="ECO:0007669"/>
    <property type="project" value="InterPro"/>
</dbReference>
<comment type="caution">
    <text evidence="2">The sequence shown here is derived from an EMBL/GenBank/DDBJ whole genome shotgun (WGS) entry which is preliminary data.</text>
</comment>
<dbReference type="Proteomes" id="UP001377567">
    <property type="component" value="Unassembled WGS sequence"/>
</dbReference>
<accession>A0AAV5S4I3</accession>
<proteinExistence type="predicted"/>
<sequence>MASTSNNISNNIIFLKNKTVPLDKYEVESKDDKYNDVQFLPLIAHTHQPLEALQLLRDRNYLSNLQYLIVTSQRTVECLNESIIPTLSPEQKEKLLNLSVYTVGPATGNFLRRSGFRNVKGDDMGNGDKLSDYIIKDIGSDYKGEILSFVGAIRRDIIKKKLSGAGLDVKEVVTYQTSELNDNLHRFKDTLVSIADKEECDGKSCCWVVIFSPQGAKDIVSFLRNNPDIRDKLQIKVSCIGPTTNSYLVEHGIHPEVVSPNPSPSSLLNAIDGFEMKQLQQQREMTVKH</sequence>
<reference evidence="2 3" key="1">
    <citation type="journal article" date="2023" name="Elife">
        <title>Identification of key yeast species and microbe-microbe interactions impacting larval growth of Drosophila in the wild.</title>
        <authorList>
            <person name="Mure A."/>
            <person name="Sugiura Y."/>
            <person name="Maeda R."/>
            <person name="Honda K."/>
            <person name="Sakurai N."/>
            <person name="Takahashi Y."/>
            <person name="Watada M."/>
            <person name="Katoh T."/>
            <person name="Gotoh A."/>
            <person name="Gotoh Y."/>
            <person name="Taniguchi I."/>
            <person name="Nakamura K."/>
            <person name="Hayashi T."/>
            <person name="Katayama T."/>
            <person name="Uemura T."/>
            <person name="Hattori Y."/>
        </authorList>
    </citation>
    <scope>NUCLEOTIDE SEQUENCE [LARGE SCALE GENOMIC DNA]</scope>
    <source>
        <strain evidence="2 3">KH-74</strain>
    </source>
</reference>
<dbReference type="PANTHER" id="PTHR12390:SF0">
    <property type="entry name" value="UROPORPHYRINOGEN-III SYNTHASE"/>
    <property type="match status" value="1"/>
</dbReference>